<evidence type="ECO:0000256" key="6">
    <source>
        <dbReference type="RuleBase" id="RU003660"/>
    </source>
</evidence>
<dbReference type="GO" id="GO:0005840">
    <property type="term" value="C:ribosome"/>
    <property type="evidence" value="ECO:0007669"/>
    <property type="project" value="UniProtKB-KW"/>
</dbReference>
<dbReference type="GO" id="GO:1990904">
    <property type="term" value="C:ribonucleoprotein complex"/>
    <property type="evidence" value="ECO:0007669"/>
    <property type="project" value="UniProtKB-KW"/>
</dbReference>
<dbReference type="InterPro" id="IPR047863">
    <property type="entry name" value="Ribosomal_uS8_CS"/>
</dbReference>
<dbReference type="PATRIC" id="fig|1618669.3.peg.341"/>
<comment type="subunit">
    <text evidence="5">Part of the 30S ribosomal subunit. Contacts proteins S5 and S12.</text>
</comment>
<dbReference type="GO" id="GO:0003735">
    <property type="term" value="F:structural constituent of ribosome"/>
    <property type="evidence" value="ECO:0007669"/>
    <property type="project" value="InterPro"/>
</dbReference>
<dbReference type="EMBL" id="LCPZ01000008">
    <property type="protein sequence ID" value="KKW08658.1"/>
    <property type="molecule type" value="Genomic_DNA"/>
</dbReference>
<dbReference type="Proteomes" id="UP000033965">
    <property type="component" value="Unassembled WGS sequence"/>
</dbReference>
<dbReference type="Gene3D" id="3.30.1370.30">
    <property type="match status" value="1"/>
</dbReference>
<dbReference type="InterPro" id="IPR000630">
    <property type="entry name" value="Ribosomal_uS8"/>
</dbReference>
<keyword evidence="5" id="KW-0699">rRNA-binding</keyword>
<evidence type="ECO:0000256" key="4">
    <source>
        <dbReference type="ARBA" id="ARBA00035258"/>
    </source>
</evidence>
<reference evidence="7 8" key="1">
    <citation type="journal article" date="2015" name="Nature">
        <title>rRNA introns, odd ribosomes, and small enigmatic genomes across a large radiation of phyla.</title>
        <authorList>
            <person name="Brown C.T."/>
            <person name="Hug L.A."/>
            <person name="Thomas B.C."/>
            <person name="Sharon I."/>
            <person name="Castelle C.J."/>
            <person name="Singh A."/>
            <person name="Wilkins M.J."/>
            <person name="Williams K.H."/>
            <person name="Banfield J.F."/>
        </authorList>
    </citation>
    <scope>NUCLEOTIDE SEQUENCE [LARGE SCALE GENOMIC DNA]</scope>
</reference>
<dbReference type="PROSITE" id="PS00053">
    <property type="entry name" value="RIBOSOMAL_S8"/>
    <property type="match status" value="1"/>
</dbReference>
<comment type="caution">
    <text evidence="7">The sequence shown here is derived from an EMBL/GenBank/DDBJ whole genome shotgun (WGS) entry which is preliminary data.</text>
</comment>
<dbReference type="Gene3D" id="3.30.1490.10">
    <property type="match status" value="1"/>
</dbReference>
<gene>
    <name evidence="5" type="primary">rpsH</name>
    <name evidence="7" type="ORF">UY44_C0008G0023</name>
</gene>
<keyword evidence="5" id="KW-0694">RNA-binding</keyword>
<dbReference type="GO" id="GO:0005737">
    <property type="term" value="C:cytoplasm"/>
    <property type="evidence" value="ECO:0007669"/>
    <property type="project" value="UniProtKB-ARBA"/>
</dbReference>
<dbReference type="GO" id="GO:0006412">
    <property type="term" value="P:translation"/>
    <property type="evidence" value="ECO:0007669"/>
    <property type="project" value="UniProtKB-UniRule"/>
</dbReference>
<accession>A0A0G1VQB0</accession>
<dbReference type="AlphaFoldDB" id="A0A0G1VQB0"/>
<dbReference type="FunFam" id="3.30.1490.10:FF:000001">
    <property type="entry name" value="30S ribosomal protein S8"/>
    <property type="match status" value="1"/>
</dbReference>
<evidence type="ECO:0000256" key="2">
    <source>
        <dbReference type="ARBA" id="ARBA00022980"/>
    </source>
</evidence>
<comment type="similarity">
    <text evidence="1 5 6">Belongs to the universal ribosomal protein uS8 family.</text>
</comment>
<dbReference type="SUPFAM" id="SSF56047">
    <property type="entry name" value="Ribosomal protein S8"/>
    <property type="match status" value="1"/>
</dbReference>
<comment type="function">
    <text evidence="5">One of the primary rRNA binding proteins, it binds directly to 16S rRNA central domain where it helps coordinate assembly of the platform of the 30S subunit.</text>
</comment>
<dbReference type="GO" id="GO:0019843">
    <property type="term" value="F:rRNA binding"/>
    <property type="evidence" value="ECO:0007669"/>
    <property type="project" value="UniProtKB-UniRule"/>
</dbReference>
<evidence type="ECO:0000313" key="8">
    <source>
        <dbReference type="Proteomes" id="UP000033965"/>
    </source>
</evidence>
<protein>
    <recommendedName>
        <fullName evidence="4 5">Small ribosomal subunit protein uS8</fullName>
    </recommendedName>
</protein>
<proteinExistence type="inferred from homology"/>
<dbReference type="Pfam" id="PF00410">
    <property type="entry name" value="Ribosomal_S8"/>
    <property type="match status" value="1"/>
</dbReference>
<dbReference type="InterPro" id="IPR035987">
    <property type="entry name" value="Ribosomal_uS8_sf"/>
</dbReference>
<evidence type="ECO:0000256" key="3">
    <source>
        <dbReference type="ARBA" id="ARBA00023274"/>
    </source>
</evidence>
<name>A0A0G1VQB0_9BACT</name>
<organism evidence="7 8">
    <name type="scientific">Candidatus Kaiserbacteria bacterium GW2011_GWA2_49_19</name>
    <dbReference type="NCBI Taxonomy" id="1618669"/>
    <lineage>
        <taxon>Bacteria</taxon>
        <taxon>Candidatus Kaiseribacteriota</taxon>
    </lineage>
</organism>
<sequence>MVSDTVGDFIIRLKNAGAVKKASVSVPYSALKHAIAEKLKNAGFVASIEKKGKKVRKTLDVVLKYDTAGHSAIQGVKRVSKPGRRLYKSAREIVPVRYGHGALILSTPKGILTGKEARKENVGGEALFEIW</sequence>
<evidence type="ECO:0000256" key="1">
    <source>
        <dbReference type="ARBA" id="ARBA00006471"/>
    </source>
</evidence>
<evidence type="ECO:0000256" key="5">
    <source>
        <dbReference type="HAMAP-Rule" id="MF_01302"/>
    </source>
</evidence>
<dbReference type="PANTHER" id="PTHR11758">
    <property type="entry name" value="40S RIBOSOMAL PROTEIN S15A"/>
    <property type="match status" value="1"/>
</dbReference>
<evidence type="ECO:0000313" key="7">
    <source>
        <dbReference type="EMBL" id="KKW08658.1"/>
    </source>
</evidence>
<keyword evidence="2 5" id="KW-0689">Ribosomal protein</keyword>
<dbReference type="HAMAP" id="MF_01302_B">
    <property type="entry name" value="Ribosomal_uS8_B"/>
    <property type="match status" value="1"/>
</dbReference>
<dbReference type="NCBIfam" id="NF001109">
    <property type="entry name" value="PRK00136.1"/>
    <property type="match status" value="1"/>
</dbReference>
<keyword evidence="3 5" id="KW-0687">Ribonucleoprotein</keyword>